<organism evidence="2 3">
    <name type="scientific">Rhizoctonia solani</name>
    <dbReference type="NCBI Taxonomy" id="456999"/>
    <lineage>
        <taxon>Eukaryota</taxon>
        <taxon>Fungi</taxon>
        <taxon>Dikarya</taxon>
        <taxon>Basidiomycota</taxon>
        <taxon>Agaricomycotina</taxon>
        <taxon>Agaricomycetes</taxon>
        <taxon>Cantharellales</taxon>
        <taxon>Ceratobasidiaceae</taxon>
        <taxon>Rhizoctonia</taxon>
    </lineage>
</organism>
<dbReference type="PANTHER" id="PTHR19959:SF119">
    <property type="entry name" value="FUNGAL LIPASE-LIKE DOMAIN-CONTAINING PROTEIN"/>
    <property type="match status" value="1"/>
</dbReference>
<comment type="caution">
    <text evidence="2">The sequence shown here is derived from an EMBL/GenBank/DDBJ whole genome shotgun (WGS) entry which is preliminary data.</text>
</comment>
<dbReference type="Gene3D" id="1.25.40.10">
    <property type="entry name" value="Tetratricopeptide repeat domain"/>
    <property type="match status" value="4"/>
</dbReference>
<reference evidence="2" key="1">
    <citation type="submission" date="2021-01" db="EMBL/GenBank/DDBJ databases">
        <authorList>
            <person name="Kaushik A."/>
        </authorList>
    </citation>
    <scope>NUCLEOTIDE SEQUENCE</scope>
    <source>
        <strain evidence="2">AG3-T5</strain>
    </source>
</reference>
<evidence type="ECO:0000313" key="2">
    <source>
        <dbReference type="EMBL" id="CAE6450583.1"/>
    </source>
</evidence>
<proteinExistence type="predicted"/>
<evidence type="ECO:0000313" key="3">
    <source>
        <dbReference type="Proteomes" id="UP000663841"/>
    </source>
</evidence>
<dbReference type="SUPFAM" id="SSF81901">
    <property type="entry name" value="HCP-like"/>
    <property type="match status" value="1"/>
</dbReference>
<dbReference type="Proteomes" id="UP000663841">
    <property type="component" value="Unassembled WGS sequence"/>
</dbReference>
<dbReference type="EMBL" id="CAJMWW010000145">
    <property type="protein sequence ID" value="CAE6450583.1"/>
    <property type="molecule type" value="Genomic_DNA"/>
</dbReference>
<dbReference type="AlphaFoldDB" id="A0A8H3GFL9"/>
<protein>
    <recommendedName>
        <fullName evidence="1">CHAT domain-containing protein</fullName>
    </recommendedName>
</protein>
<dbReference type="PANTHER" id="PTHR19959">
    <property type="entry name" value="KINESIN LIGHT CHAIN"/>
    <property type="match status" value="1"/>
</dbReference>
<gene>
    <name evidence="2" type="ORF">RDB_LOCUS125627</name>
</gene>
<dbReference type="Pfam" id="PF12770">
    <property type="entry name" value="CHAT"/>
    <property type="match status" value="1"/>
</dbReference>
<sequence>MQHKLDAVNKEIESLSRALSQAPNDSPSVRLLCTSLGTSHAQRFDLLEESDDIRKMIEYTTIVLTLTPDDDPGVPGLLNTLGTAHNKRYERLGGLDDIEKSIEYHSMALAKLPDGHSDLPRELADLAVSHNNRFGRLGELEDVRRAIEYQSRALALTPDGHPKLSARLANLGAFHSYRFTRLGNLDDLEKAIEHQSRAIALTPDGNSGLSASLANLGAFHCYRFVRLGKLGDLEKAIEYTSRALALTPDGHPYLAGHLANLGVYHKNRFELLGELADLEKAMEYQSRALALTPEGHPNLPTGLANLGLSLRNRFQRLGELADLKKAIECQSRALALTPNGHPLISAHLTDLGVSHSDLFKRLGDLGDLEKAIEYDSRALALTPDDHPDLSTRLANLGASHSDRFMRLGKLSDLEKVIEYEARALDLTPDGHPHLSACLANLGVSYSNQFGRLGKLADLEKSIEYQSRALALTSDGNSNLPMLLANLGAFHSYRFMRLDDLDDLEKAIEHTSRALALTPDGHLDLSDRLANLGSLHSYRFTRLDELADLAKALEYKSRALDLTPDGHPHLSARLVNLGVSHSNGFQRLGKLADLDKAIEYQCRALKLTATDHPDSCLIHFKLALNHMYYYEFSSDPIHRRDSLHSFRIASQSPVGAPRDRFQHARAWAAWASRHNAMDCIEAYQTTIDLLPQVVWLGATTAQRYEDLELAATLATDAATAAIAAVDYSLALEWLEHARCVVWNQNLMLRSPLDQLEASYPSLSTSLRAVAHQLHSASSESKESRVVFTGSLAPEQVSQHHRRLAKEYNDLLTQARTLPGFEDFLRPMKVAGLVRAARHGPIVVVNCHKERCDALLILPGQTDIKHIPLPNFNSDKAQHAQAELKYSLQSMGLSQRGGQRRPMAEEDEQPEFGSVLAVLWNDVVKPILDALGLTNCIPPGNLPHITWCPTGAMSFLPLHAAGYYDQPLSRVFDYVVSSYTPTLTALLESTPYLLSPDTRVLAVGQATTSGHSPLPGTAMELKHVKAHIHGKAKYSQLMDNQATITSVLDSMEQHDWVHLACHAHQNVGDATRSGFFLHDGVLDLASINRRSFKRKGLAFLSACQTATGDEKLPDEAVHLASGMLIAGYTSVIATMWSVVDSDAPQVADKVYSQLMEEGKLGNGEAGKALHSAMAGLRERIGVENFSRWVPYIHIGS</sequence>
<dbReference type="SUPFAM" id="SSF48452">
    <property type="entry name" value="TPR-like"/>
    <property type="match status" value="1"/>
</dbReference>
<name>A0A8H3GFL9_9AGAM</name>
<dbReference type="InterPro" id="IPR024983">
    <property type="entry name" value="CHAT_dom"/>
</dbReference>
<feature type="domain" description="CHAT" evidence="1">
    <location>
        <begin position="915"/>
        <end position="1194"/>
    </location>
</feature>
<evidence type="ECO:0000259" key="1">
    <source>
        <dbReference type="Pfam" id="PF12770"/>
    </source>
</evidence>
<dbReference type="InterPro" id="IPR011990">
    <property type="entry name" value="TPR-like_helical_dom_sf"/>
</dbReference>
<accession>A0A8H3GFL9</accession>